<name>D8PB53_9BACT</name>
<evidence type="ECO:0000313" key="2">
    <source>
        <dbReference type="Proteomes" id="UP000001660"/>
    </source>
</evidence>
<organism evidence="1 2">
    <name type="scientific">Nitrospira defluvii</name>
    <dbReference type="NCBI Taxonomy" id="330214"/>
    <lineage>
        <taxon>Bacteria</taxon>
        <taxon>Pseudomonadati</taxon>
        <taxon>Nitrospirota</taxon>
        <taxon>Nitrospiria</taxon>
        <taxon>Nitrospirales</taxon>
        <taxon>Nitrospiraceae</taxon>
        <taxon>Nitrospira</taxon>
    </lineage>
</organism>
<reference evidence="1 2" key="1">
    <citation type="journal article" date="2010" name="Proc. Natl. Acad. Sci. U.S.A.">
        <title>A Nitrospira metagenome illuminates the physiology and evolution of globally important nitrite-oxidizing bacteria.</title>
        <authorList>
            <person name="Lucker S."/>
            <person name="Wagner M."/>
            <person name="Maixner F."/>
            <person name="Pelletier E."/>
            <person name="Koch H."/>
            <person name="Vacherie B."/>
            <person name="Rattei T."/>
            <person name="Sinninghe Damste J."/>
            <person name="Spieck E."/>
            <person name="Le Paslier D."/>
            <person name="Daims H."/>
        </authorList>
    </citation>
    <scope>NUCLEOTIDE SEQUENCE [LARGE SCALE GENOMIC DNA]</scope>
</reference>
<accession>D8PB53</accession>
<dbReference type="AlphaFoldDB" id="D8PB53"/>
<proteinExistence type="predicted"/>
<evidence type="ECO:0000313" key="1">
    <source>
        <dbReference type="EMBL" id="CBK40462.1"/>
    </source>
</evidence>
<keyword evidence="2" id="KW-1185">Reference proteome</keyword>
<dbReference type="HOGENOM" id="CLU_2951714_0_0_0"/>
<dbReference type="EMBL" id="FP929003">
    <property type="protein sequence ID" value="CBK40462.1"/>
    <property type="molecule type" value="Genomic_DNA"/>
</dbReference>
<dbReference type="KEGG" id="nde:NIDE0693"/>
<dbReference type="Proteomes" id="UP000001660">
    <property type="component" value="Chromosome"/>
</dbReference>
<protein>
    <submittedName>
        <fullName evidence="1">Uncharacterized protein</fullName>
    </submittedName>
</protein>
<sequence length="59" mass="6829">MIGPDKKQGLARIIHESRGEAFETESRRGFSPVRPTQVYWQSVEEAEREQPRRTRGSEA</sequence>
<gene>
    <name evidence="1" type="ORF">NIDE0693</name>
</gene>